<protein>
    <recommendedName>
        <fullName evidence="3">CUB domain-containing protein</fullName>
    </recommendedName>
</protein>
<dbReference type="EMBL" id="SUNJ01008252">
    <property type="protein sequence ID" value="TPP61372.1"/>
    <property type="molecule type" value="Genomic_DNA"/>
</dbReference>
<dbReference type="SUPFAM" id="SSF49854">
    <property type="entry name" value="Spermadhesin, CUB domain"/>
    <property type="match status" value="1"/>
</dbReference>
<dbReference type="AlphaFoldDB" id="A0A504YI00"/>
<keyword evidence="2" id="KW-1185">Reference proteome</keyword>
<comment type="caution">
    <text evidence="1">The sequence shown here is derived from an EMBL/GenBank/DDBJ whole genome shotgun (WGS) entry which is preliminary data.</text>
</comment>
<dbReference type="InterPro" id="IPR035914">
    <property type="entry name" value="Sperma_CUB_dom_sf"/>
</dbReference>
<name>A0A504YI00_FASGI</name>
<evidence type="ECO:0008006" key="3">
    <source>
        <dbReference type="Google" id="ProtNLM"/>
    </source>
</evidence>
<organism evidence="1 2">
    <name type="scientific">Fasciola gigantica</name>
    <name type="common">Giant liver fluke</name>
    <dbReference type="NCBI Taxonomy" id="46835"/>
    <lineage>
        <taxon>Eukaryota</taxon>
        <taxon>Metazoa</taxon>
        <taxon>Spiralia</taxon>
        <taxon>Lophotrochozoa</taxon>
        <taxon>Platyhelminthes</taxon>
        <taxon>Trematoda</taxon>
        <taxon>Digenea</taxon>
        <taxon>Plagiorchiida</taxon>
        <taxon>Echinostomata</taxon>
        <taxon>Echinostomatoidea</taxon>
        <taxon>Fasciolidae</taxon>
        <taxon>Fasciola</taxon>
    </lineage>
</organism>
<reference evidence="1 2" key="1">
    <citation type="submission" date="2019-04" db="EMBL/GenBank/DDBJ databases">
        <title>Annotation for the trematode Fasciola gigantica.</title>
        <authorList>
            <person name="Choi Y.-J."/>
        </authorList>
    </citation>
    <scope>NUCLEOTIDE SEQUENCE [LARGE SCALE GENOMIC DNA]</scope>
    <source>
        <strain evidence="1">Uganda_cow_1</strain>
    </source>
</reference>
<dbReference type="Proteomes" id="UP000316759">
    <property type="component" value="Unassembled WGS sequence"/>
</dbReference>
<evidence type="ECO:0000313" key="2">
    <source>
        <dbReference type="Proteomes" id="UP000316759"/>
    </source>
</evidence>
<accession>A0A504YI00</accession>
<evidence type="ECO:0000313" key="1">
    <source>
        <dbReference type="EMBL" id="TPP61372.1"/>
    </source>
</evidence>
<proteinExistence type="predicted"/>
<sequence>MDKIPIHRCSHSQIGTEQGKCVNDYITVGDTGTELPHPRYTACGNKSPTWAFYSTGNRATMKLLVTSELKNVTIRADITESEYNDLEMLKPDETISTIKTTGSIWDNFDSRKKNSNRNKNIEAG</sequence>
<gene>
    <name evidence="1" type="ORF">FGIG_08807</name>
</gene>